<evidence type="ECO:0000256" key="2">
    <source>
        <dbReference type="SAM" id="SignalP"/>
    </source>
</evidence>
<gene>
    <name evidence="3" type="ORF">GP486_002857</name>
</gene>
<sequence>MRIRGYGVFNSFLVMVLEALRQGRAENDPSNTSGGLGQAKLAIATSISVLECQSKLNEAANLYLKISRSLDRSLNRVLAAGSGHGFKWSPESYSPSPQSRGLPYGWPEKQSEMRSQLPSVFGVESTEPQPSSTGEYFAFGREQRPELYGAEAEEAAEASIYSHTGGIPNRQAMEASIDESIDPSLLESSQDYPQQGSRKGSY</sequence>
<proteinExistence type="predicted"/>
<comment type="caution">
    <text evidence="3">The sequence shown here is derived from an EMBL/GenBank/DDBJ whole genome shotgun (WGS) entry which is preliminary data.</text>
</comment>
<feature type="region of interest" description="Disordered" evidence="1">
    <location>
        <begin position="161"/>
        <end position="202"/>
    </location>
</feature>
<feature type="compositionally biased region" description="Polar residues" evidence="1">
    <location>
        <begin position="186"/>
        <end position="202"/>
    </location>
</feature>
<evidence type="ECO:0000313" key="4">
    <source>
        <dbReference type="Proteomes" id="UP000750711"/>
    </source>
</evidence>
<reference evidence="3" key="1">
    <citation type="submission" date="2021-03" db="EMBL/GenBank/DDBJ databases">
        <title>Comparative genomics and phylogenomic investigation of the class Geoglossomycetes provide insights into ecological specialization and systematics.</title>
        <authorList>
            <person name="Melie T."/>
            <person name="Pirro S."/>
            <person name="Miller A.N."/>
            <person name="Quandt A."/>
        </authorList>
    </citation>
    <scope>NUCLEOTIDE SEQUENCE</scope>
    <source>
        <strain evidence="3">CAQ_001_2017</strain>
    </source>
</reference>
<accession>A0A9P8RRB8</accession>
<evidence type="ECO:0000256" key="1">
    <source>
        <dbReference type="SAM" id="MobiDB-lite"/>
    </source>
</evidence>
<feature type="chain" id="PRO_5040230449" evidence="2">
    <location>
        <begin position="26"/>
        <end position="202"/>
    </location>
</feature>
<dbReference type="AlphaFoldDB" id="A0A9P8RRB8"/>
<organism evidence="3 4">
    <name type="scientific">Trichoglossum hirsutum</name>
    <dbReference type="NCBI Taxonomy" id="265104"/>
    <lineage>
        <taxon>Eukaryota</taxon>
        <taxon>Fungi</taxon>
        <taxon>Dikarya</taxon>
        <taxon>Ascomycota</taxon>
        <taxon>Pezizomycotina</taxon>
        <taxon>Geoglossomycetes</taxon>
        <taxon>Geoglossales</taxon>
        <taxon>Geoglossaceae</taxon>
        <taxon>Trichoglossum</taxon>
    </lineage>
</organism>
<feature type="signal peptide" evidence="2">
    <location>
        <begin position="1"/>
        <end position="25"/>
    </location>
</feature>
<evidence type="ECO:0000313" key="3">
    <source>
        <dbReference type="EMBL" id="KAH0562454.1"/>
    </source>
</evidence>
<name>A0A9P8RRB8_9PEZI</name>
<dbReference type="EMBL" id="JAGHQM010000348">
    <property type="protein sequence ID" value="KAH0562454.1"/>
    <property type="molecule type" value="Genomic_DNA"/>
</dbReference>
<dbReference type="Proteomes" id="UP000750711">
    <property type="component" value="Unassembled WGS sequence"/>
</dbReference>
<keyword evidence="4" id="KW-1185">Reference proteome</keyword>
<keyword evidence="2" id="KW-0732">Signal</keyword>
<protein>
    <submittedName>
        <fullName evidence="3">Uncharacterized protein</fullName>
    </submittedName>
</protein>